<protein>
    <recommendedName>
        <fullName evidence="1">Excalibur calcium-binding domain-containing protein</fullName>
    </recommendedName>
</protein>
<dbReference type="AlphaFoldDB" id="A0AAI8TPN7"/>
<evidence type="ECO:0000313" key="3">
    <source>
        <dbReference type="Proteomes" id="UP001241092"/>
    </source>
</evidence>
<dbReference type="RefSeq" id="WP_073914566.1">
    <property type="nucleotide sequence ID" value="NZ_AP027452.1"/>
</dbReference>
<name>A0AAI8TPN7_MYCME</name>
<dbReference type="Proteomes" id="UP001241092">
    <property type="component" value="Chromosome"/>
</dbReference>
<sequence>MRAAALGLILGATAVPLIGVGTAPVAGAYSNCSEARAAGAAPLYAGQPGYSRKLDRDGDGVACETGGGSAATGSLPLLGVPNVPAAPAPVAPTPAVPPAAPAPTGTGAAITTVVQWTGTDCIDITAPAGSAGTLQTATHCGGQATLTSSGSGDQMVGADPIIGDAGTLSCEILSGRLVDAGTAGDGHDVNCLTRADALS</sequence>
<proteinExistence type="predicted"/>
<dbReference type="InterPro" id="IPR008613">
    <property type="entry name" value="Excalibur_Ca-bd_domain"/>
</dbReference>
<dbReference type="SMART" id="SM00894">
    <property type="entry name" value="Excalibur"/>
    <property type="match status" value="1"/>
</dbReference>
<evidence type="ECO:0000313" key="2">
    <source>
        <dbReference type="EMBL" id="BDY26302.1"/>
    </source>
</evidence>
<dbReference type="EMBL" id="AP027452">
    <property type="protein sequence ID" value="BDY26302.1"/>
    <property type="molecule type" value="Genomic_DNA"/>
</dbReference>
<gene>
    <name evidence="2" type="ORF">hbim_00213</name>
</gene>
<evidence type="ECO:0000259" key="1">
    <source>
        <dbReference type="SMART" id="SM00894"/>
    </source>
</evidence>
<dbReference type="Pfam" id="PF05901">
    <property type="entry name" value="Excalibur"/>
    <property type="match status" value="1"/>
</dbReference>
<accession>A0AAI8TPN7</accession>
<reference evidence="2" key="1">
    <citation type="submission" date="2023-03" db="EMBL/GenBank/DDBJ databases">
        <title>Draft genome sequence of a Mycolicibacterium mageritense strain H4_3_1 isolated from a hybrid biological-inorganic system reactor.</title>
        <authorList>
            <person name="Feng X."/>
            <person name="Kazama D."/>
            <person name="Sato K."/>
            <person name="Kobayashi H."/>
        </authorList>
    </citation>
    <scope>NUCLEOTIDE SEQUENCE</scope>
    <source>
        <strain evidence="2">H4_3_1</strain>
    </source>
</reference>
<feature type="domain" description="Excalibur calcium-binding" evidence="1">
    <location>
        <begin position="28"/>
        <end position="64"/>
    </location>
</feature>
<organism evidence="2 3">
    <name type="scientific">Mycolicibacterium mageritense</name>
    <name type="common">Mycobacterium mageritense</name>
    <dbReference type="NCBI Taxonomy" id="53462"/>
    <lineage>
        <taxon>Bacteria</taxon>
        <taxon>Bacillati</taxon>
        <taxon>Actinomycetota</taxon>
        <taxon>Actinomycetes</taxon>
        <taxon>Mycobacteriales</taxon>
        <taxon>Mycobacteriaceae</taxon>
        <taxon>Mycolicibacterium</taxon>
    </lineage>
</organism>